<proteinExistence type="predicted"/>
<dbReference type="GO" id="GO:0032040">
    <property type="term" value="C:small-subunit processome"/>
    <property type="evidence" value="ECO:0007669"/>
    <property type="project" value="TreeGrafter"/>
</dbReference>
<dbReference type="GO" id="GO:0034455">
    <property type="term" value="C:t-UTP complex"/>
    <property type="evidence" value="ECO:0007669"/>
    <property type="project" value="TreeGrafter"/>
</dbReference>
<name>A0A368FHY2_ANCCA</name>
<dbReference type="EMBL" id="JOJR01001209">
    <property type="protein sequence ID" value="RCN31824.1"/>
    <property type="molecule type" value="Genomic_DNA"/>
</dbReference>
<accession>A0A368FHY2</accession>
<evidence type="ECO:0000313" key="1">
    <source>
        <dbReference type="EMBL" id="RCN31824.1"/>
    </source>
</evidence>
<dbReference type="AlphaFoldDB" id="A0A368FHY2"/>
<dbReference type="OrthoDB" id="195736at2759"/>
<dbReference type="PANTHER" id="PTHR44163">
    <property type="entry name" value="U3 SMALL NUCLEOLAR RNA-ASSOCIATED PROTEIN 4 HOMOLOG"/>
    <property type="match status" value="1"/>
</dbReference>
<dbReference type="GO" id="GO:0030686">
    <property type="term" value="C:90S preribosome"/>
    <property type="evidence" value="ECO:0007669"/>
    <property type="project" value="InterPro"/>
</dbReference>
<dbReference type="STRING" id="29170.A0A368FHY2"/>
<dbReference type="GO" id="GO:0000462">
    <property type="term" value="P:maturation of SSU-rRNA from tricistronic rRNA transcript (SSU-rRNA, 5.8S rRNA, LSU-rRNA)"/>
    <property type="evidence" value="ECO:0007669"/>
    <property type="project" value="InterPro"/>
</dbReference>
<sequence>MEVEKRRDVRIEGKTVHSMAIHEGMGKLVVSRKNGANFSDDVIEQYSILCGWLCVHEKVICPDNGGIESVCFVGDRILCTHLNGSVTIADPHSDSIRRVQVCPSPLWSSCAVDATHAAFVSHSASLFILDLKDYTVSTPLGLGVDQRLFSVCSQKDVIAIGAMDSVFIVKNNAVARKMVVPRKV</sequence>
<reference evidence="1 2" key="1">
    <citation type="submission" date="2014-10" db="EMBL/GenBank/DDBJ databases">
        <title>Draft genome of the hookworm Ancylostoma caninum.</title>
        <authorList>
            <person name="Mitreva M."/>
        </authorList>
    </citation>
    <scope>NUCLEOTIDE SEQUENCE [LARGE SCALE GENOMIC DNA]</scope>
    <source>
        <strain evidence="1 2">Baltimore</strain>
    </source>
</reference>
<dbReference type="GO" id="GO:0003723">
    <property type="term" value="F:RNA binding"/>
    <property type="evidence" value="ECO:0007669"/>
    <property type="project" value="TreeGrafter"/>
</dbReference>
<keyword evidence="2" id="KW-1185">Reference proteome</keyword>
<comment type="caution">
    <text evidence="1">The sequence shown here is derived from an EMBL/GenBank/DDBJ whole genome shotgun (WGS) entry which is preliminary data.</text>
</comment>
<dbReference type="Proteomes" id="UP000252519">
    <property type="component" value="Unassembled WGS sequence"/>
</dbReference>
<dbReference type="PANTHER" id="PTHR44163:SF1">
    <property type="entry name" value="U3 SMALL NUCLEOLAR RNA-ASSOCIATED PROTEIN 4 HOMOLOG"/>
    <property type="match status" value="1"/>
</dbReference>
<protein>
    <recommendedName>
        <fullName evidence="3">NHL repeat protein</fullName>
    </recommendedName>
</protein>
<evidence type="ECO:0008006" key="3">
    <source>
        <dbReference type="Google" id="ProtNLM"/>
    </source>
</evidence>
<evidence type="ECO:0000313" key="2">
    <source>
        <dbReference type="Proteomes" id="UP000252519"/>
    </source>
</evidence>
<dbReference type="SUPFAM" id="SSF50978">
    <property type="entry name" value="WD40 repeat-like"/>
    <property type="match status" value="1"/>
</dbReference>
<dbReference type="InterPro" id="IPR036322">
    <property type="entry name" value="WD40_repeat_dom_sf"/>
</dbReference>
<gene>
    <name evidence="1" type="ORF">ANCCAN_22387</name>
</gene>
<organism evidence="1 2">
    <name type="scientific">Ancylostoma caninum</name>
    <name type="common">Dog hookworm</name>
    <dbReference type="NCBI Taxonomy" id="29170"/>
    <lineage>
        <taxon>Eukaryota</taxon>
        <taxon>Metazoa</taxon>
        <taxon>Ecdysozoa</taxon>
        <taxon>Nematoda</taxon>
        <taxon>Chromadorea</taxon>
        <taxon>Rhabditida</taxon>
        <taxon>Rhabditina</taxon>
        <taxon>Rhabditomorpha</taxon>
        <taxon>Strongyloidea</taxon>
        <taxon>Ancylostomatidae</taxon>
        <taxon>Ancylostomatinae</taxon>
        <taxon>Ancylostoma</taxon>
    </lineage>
</organism>
<dbReference type="InterPro" id="IPR046351">
    <property type="entry name" value="UTP4"/>
</dbReference>